<keyword evidence="5 7" id="KW-1133">Transmembrane helix</keyword>
<evidence type="ECO:0000256" key="6">
    <source>
        <dbReference type="ARBA" id="ARBA00023136"/>
    </source>
</evidence>
<dbReference type="AlphaFoldDB" id="A0A6N6W3C0"/>
<evidence type="ECO:0000313" key="8">
    <source>
        <dbReference type="EMBL" id="KAE8754876.1"/>
    </source>
</evidence>
<protein>
    <submittedName>
        <fullName evidence="8">EscS/YscS/HrcS family type III secretion system export apparatus protein</fullName>
    </submittedName>
</protein>
<comment type="subcellular location">
    <subcellularLocation>
        <location evidence="1">Cell membrane</location>
        <topology evidence="1">Multi-pass membrane protein</topology>
    </subcellularLocation>
</comment>
<dbReference type="Pfam" id="PF01313">
    <property type="entry name" value="Bac_export_3"/>
    <property type="match status" value="1"/>
</dbReference>
<evidence type="ECO:0000256" key="4">
    <source>
        <dbReference type="ARBA" id="ARBA00022692"/>
    </source>
</evidence>
<keyword evidence="4 7" id="KW-0812">Transmembrane</keyword>
<evidence type="ECO:0000256" key="1">
    <source>
        <dbReference type="ARBA" id="ARBA00004651"/>
    </source>
</evidence>
<dbReference type="EMBL" id="VOSW01000107">
    <property type="protein sequence ID" value="KAE8754876.1"/>
    <property type="molecule type" value="Genomic_DNA"/>
</dbReference>
<keyword evidence="3" id="KW-1003">Cell membrane</keyword>
<dbReference type="InterPro" id="IPR006306">
    <property type="entry name" value="T3SS_HrpO"/>
</dbReference>
<dbReference type="OrthoDB" id="9806440at2"/>
<evidence type="ECO:0000313" key="9">
    <source>
        <dbReference type="Proteomes" id="UP000463700"/>
    </source>
</evidence>
<comment type="caution">
    <text evidence="8">The sequence shown here is derived from an EMBL/GenBank/DDBJ whole genome shotgun (WGS) entry which is preliminary data.</text>
</comment>
<dbReference type="RefSeq" id="WP_154566484.1">
    <property type="nucleotide sequence ID" value="NZ_VOSW01000107.1"/>
</dbReference>
<evidence type="ECO:0000256" key="2">
    <source>
        <dbReference type="ARBA" id="ARBA00006156"/>
    </source>
</evidence>
<dbReference type="NCBIfam" id="TIGR01403">
    <property type="entry name" value="fliQ_rel_III"/>
    <property type="match status" value="1"/>
</dbReference>
<organism evidence="8 9">
    <name type="scientific">Paraburkholderia madseniana</name>
    <dbReference type="NCBI Taxonomy" id="2599607"/>
    <lineage>
        <taxon>Bacteria</taxon>
        <taxon>Pseudomonadati</taxon>
        <taxon>Pseudomonadota</taxon>
        <taxon>Betaproteobacteria</taxon>
        <taxon>Burkholderiales</taxon>
        <taxon>Burkholderiaceae</taxon>
        <taxon>Paraburkholderia</taxon>
    </lineage>
</organism>
<dbReference type="GO" id="GO:0009306">
    <property type="term" value="P:protein secretion"/>
    <property type="evidence" value="ECO:0007669"/>
    <property type="project" value="InterPro"/>
</dbReference>
<evidence type="ECO:0000256" key="3">
    <source>
        <dbReference type="ARBA" id="ARBA00022475"/>
    </source>
</evidence>
<accession>A0A6N6W3C0</accession>
<comment type="similarity">
    <text evidence="2">Belongs to the FliQ/MopD/SpaQ family.</text>
</comment>
<evidence type="ECO:0000256" key="7">
    <source>
        <dbReference type="SAM" id="Phobius"/>
    </source>
</evidence>
<evidence type="ECO:0000256" key="5">
    <source>
        <dbReference type="ARBA" id="ARBA00022989"/>
    </source>
</evidence>
<dbReference type="GO" id="GO:0005886">
    <property type="term" value="C:plasma membrane"/>
    <property type="evidence" value="ECO:0007669"/>
    <property type="project" value="UniProtKB-SubCell"/>
</dbReference>
<feature type="transmembrane region" description="Helical" evidence="7">
    <location>
        <begin position="16"/>
        <end position="37"/>
    </location>
</feature>
<dbReference type="PANTHER" id="PTHR34040">
    <property type="entry name" value="FLAGELLAR BIOSYNTHETIC PROTEIN FLIQ"/>
    <property type="match status" value="1"/>
</dbReference>
<dbReference type="Proteomes" id="UP000463700">
    <property type="component" value="Unassembled WGS sequence"/>
</dbReference>
<feature type="transmembrane region" description="Helical" evidence="7">
    <location>
        <begin position="49"/>
        <end position="70"/>
    </location>
</feature>
<reference evidence="8 9" key="1">
    <citation type="journal article" date="2020" name="Int. J. Syst. Evol. Microbiol.">
        <title>Paraburkholderia madseniana sp. nov., a phenolic acid-degrading bacterium isolated from acidic forest soil.</title>
        <authorList>
            <person name="Wilhelm R.C."/>
            <person name="Murphy S.J.L."/>
            <person name="Feriancek N.M."/>
            <person name="Karasz D.C."/>
            <person name="DeRito C.M."/>
            <person name="Newman J.D."/>
            <person name="Buckley D.H."/>
        </authorList>
    </citation>
    <scope>NUCLEOTIDE SEQUENCE [LARGE SCALE GENOMIC DNA]</scope>
    <source>
        <strain evidence="8 9">RP11</strain>
    </source>
</reference>
<gene>
    <name evidence="8" type="ORF">FSO04_37255</name>
</gene>
<dbReference type="PANTHER" id="PTHR34040:SF2">
    <property type="entry name" value="FLAGELLAR BIOSYNTHETIC PROTEIN FLIQ"/>
    <property type="match status" value="1"/>
</dbReference>
<proteinExistence type="inferred from homology"/>
<dbReference type="InterPro" id="IPR002191">
    <property type="entry name" value="Bac_export_3"/>
</dbReference>
<dbReference type="PRINTS" id="PR00952">
    <property type="entry name" value="TYPE3IMQPROT"/>
</dbReference>
<name>A0A6N6W3C0_9BURK</name>
<keyword evidence="6 7" id="KW-0472">Membrane</keyword>
<sequence length="93" mass="9736">MDVQTVTDLCFRGLQLVIVLSLPAVVVSSAVGFFIALVETITSIQDQSIAGGAKIISVFITVMLTAHWSASAILNYANTLFDAIASVGVRAHG</sequence>